<dbReference type="CDD" id="cd00165">
    <property type="entry name" value="S4"/>
    <property type="match status" value="1"/>
</dbReference>
<dbReference type="PANTHER" id="PTHR21600">
    <property type="entry name" value="MITOCHONDRIAL RNA PSEUDOURIDINE SYNTHASE"/>
    <property type="match status" value="1"/>
</dbReference>
<dbReference type="SMART" id="SM00363">
    <property type="entry name" value="S4"/>
    <property type="match status" value="1"/>
</dbReference>
<dbReference type="PANTHER" id="PTHR21600:SF44">
    <property type="entry name" value="RIBOSOMAL LARGE SUBUNIT PSEUDOURIDINE SYNTHASE D"/>
    <property type="match status" value="1"/>
</dbReference>
<comment type="catalytic activity">
    <reaction evidence="5">
        <text>a uridine in RNA = a pseudouridine in RNA</text>
        <dbReference type="Rhea" id="RHEA:48348"/>
        <dbReference type="Rhea" id="RHEA-COMP:12068"/>
        <dbReference type="Rhea" id="RHEA-COMP:12069"/>
        <dbReference type="ChEBI" id="CHEBI:65314"/>
        <dbReference type="ChEBI" id="CHEBI:65315"/>
    </reaction>
</comment>
<comment type="similarity">
    <text evidence="1 5">Belongs to the pseudouridine synthase RluA family.</text>
</comment>
<sequence>MRQPITITETDAHKRLDKFLAGKSKSTRSQIQKQIKSGSVLVDNQIKSPHYELKPGEIVSFVSMPKTQAPAEPLGKIKPFKIIAETNDYLVINKPAGLLVHETAKGEKKTLVNRLLKKFPGLAAVGEEHYRAGIIHRLDKNVSGVMVIPKTQKMYEHLKEQFRERKVTKIYTALVHGRLSEPEGTIDIPIGRSTVGFKMAAHPRNHGRRFQRTDKTAITKYETQKEFLHFTLLKITIKTGRTNQIRVHLTALGNSIAGDTTYAIKKYHNQAAKHPLDRLFLHATTLGFKDLNNEYKEFTAKLPTELKTFLHGLKKAN</sequence>
<feature type="domain" description="RNA-binding S4" evidence="6">
    <location>
        <begin position="14"/>
        <end position="78"/>
    </location>
</feature>
<evidence type="ECO:0000313" key="7">
    <source>
        <dbReference type="EMBL" id="PIS05004.1"/>
    </source>
</evidence>
<dbReference type="InterPro" id="IPR006225">
    <property type="entry name" value="PsdUridine_synth_RluC/D"/>
</dbReference>
<evidence type="ECO:0000256" key="3">
    <source>
        <dbReference type="PIRSR" id="PIRSR606225-1"/>
    </source>
</evidence>
<dbReference type="Proteomes" id="UP000230935">
    <property type="component" value="Unassembled WGS sequence"/>
</dbReference>
<dbReference type="Pfam" id="PF00849">
    <property type="entry name" value="PseudoU_synth_2"/>
    <property type="match status" value="1"/>
</dbReference>
<dbReference type="AlphaFoldDB" id="A0A2H0W0Y0"/>
<dbReference type="SUPFAM" id="SSF55174">
    <property type="entry name" value="Alpha-L RNA-binding motif"/>
    <property type="match status" value="1"/>
</dbReference>
<feature type="active site" evidence="3">
    <location>
        <position position="139"/>
    </location>
</feature>
<evidence type="ECO:0000256" key="5">
    <source>
        <dbReference type="RuleBase" id="RU362028"/>
    </source>
</evidence>
<dbReference type="Pfam" id="PF01479">
    <property type="entry name" value="S4"/>
    <property type="match status" value="1"/>
</dbReference>
<gene>
    <name evidence="7" type="ORF">COT81_03520</name>
</gene>
<dbReference type="Gene3D" id="3.10.290.10">
    <property type="entry name" value="RNA-binding S4 domain"/>
    <property type="match status" value="1"/>
</dbReference>
<name>A0A2H0W0Y0_9BACT</name>
<dbReference type="GO" id="GO:0003723">
    <property type="term" value="F:RNA binding"/>
    <property type="evidence" value="ECO:0007669"/>
    <property type="project" value="UniProtKB-KW"/>
</dbReference>
<dbReference type="InterPro" id="IPR002942">
    <property type="entry name" value="S4_RNA-bd"/>
</dbReference>
<evidence type="ECO:0000259" key="6">
    <source>
        <dbReference type="SMART" id="SM00363"/>
    </source>
</evidence>
<proteinExistence type="inferred from homology"/>
<dbReference type="PROSITE" id="PS50889">
    <property type="entry name" value="S4"/>
    <property type="match status" value="1"/>
</dbReference>
<dbReference type="GO" id="GO:0120159">
    <property type="term" value="F:rRNA pseudouridine synthase activity"/>
    <property type="evidence" value="ECO:0007669"/>
    <property type="project" value="UniProtKB-ARBA"/>
</dbReference>
<dbReference type="GO" id="GO:0000455">
    <property type="term" value="P:enzyme-directed rRNA pseudouridine synthesis"/>
    <property type="evidence" value="ECO:0007669"/>
    <property type="project" value="TreeGrafter"/>
</dbReference>
<organism evidence="7 8">
    <name type="scientific">Candidatus Buchananbacteria bacterium CG10_big_fil_rev_8_21_14_0_10_42_9</name>
    <dbReference type="NCBI Taxonomy" id="1974526"/>
    <lineage>
        <taxon>Bacteria</taxon>
        <taxon>Candidatus Buchananiibacteriota</taxon>
    </lineage>
</organism>
<evidence type="ECO:0000256" key="4">
    <source>
        <dbReference type="PROSITE-ProRule" id="PRU00182"/>
    </source>
</evidence>
<dbReference type="EC" id="5.4.99.-" evidence="5"/>
<evidence type="ECO:0000256" key="2">
    <source>
        <dbReference type="ARBA" id="ARBA00023235"/>
    </source>
</evidence>
<dbReference type="SUPFAM" id="SSF55120">
    <property type="entry name" value="Pseudouridine synthase"/>
    <property type="match status" value="1"/>
</dbReference>
<dbReference type="CDD" id="cd02869">
    <property type="entry name" value="PseudoU_synth_RluA_like"/>
    <property type="match status" value="1"/>
</dbReference>
<dbReference type="EMBL" id="PEZZ01000027">
    <property type="protein sequence ID" value="PIS05004.1"/>
    <property type="molecule type" value="Genomic_DNA"/>
</dbReference>
<accession>A0A2H0W0Y0</accession>
<evidence type="ECO:0000256" key="1">
    <source>
        <dbReference type="ARBA" id="ARBA00010876"/>
    </source>
</evidence>
<dbReference type="InterPro" id="IPR006145">
    <property type="entry name" value="PsdUridine_synth_RsuA/RluA"/>
</dbReference>
<comment type="caution">
    <text evidence="7">The sequence shown here is derived from an EMBL/GenBank/DDBJ whole genome shotgun (WGS) entry which is preliminary data.</text>
</comment>
<dbReference type="Gene3D" id="3.30.2350.10">
    <property type="entry name" value="Pseudouridine synthase"/>
    <property type="match status" value="1"/>
</dbReference>
<dbReference type="InterPro" id="IPR036986">
    <property type="entry name" value="S4_RNA-bd_sf"/>
</dbReference>
<evidence type="ECO:0000313" key="8">
    <source>
        <dbReference type="Proteomes" id="UP000230935"/>
    </source>
</evidence>
<dbReference type="InterPro" id="IPR050188">
    <property type="entry name" value="RluA_PseudoU_synthase"/>
</dbReference>
<dbReference type="InterPro" id="IPR020103">
    <property type="entry name" value="PsdUridine_synth_cat_dom_sf"/>
</dbReference>
<protein>
    <recommendedName>
        <fullName evidence="5">Pseudouridine synthase</fullName>
        <ecNumber evidence="5">5.4.99.-</ecNumber>
    </recommendedName>
</protein>
<keyword evidence="4" id="KW-0694">RNA-binding</keyword>
<keyword evidence="2 5" id="KW-0413">Isomerase</keyword>
<dbReference type="NCBIfam" id="TIGR00005">
    <property type="entry name" value="rluA_subfam"/>
    <property type="match status" value="1"/>
</dbReference>
<comment type="function">
    <text evidence="5">Responsible for synthesis of pseudouridine from uracil.</text>
</comment>
<reference evidence="8" key="1">
    <citation type="submission" date="2017-09" db="EMBL/GenBank/DDBJ databases">
        <title>Depth-based differentiation of microbial function through sediment-hosted aquifers and enrichment of novel symbionts in the deep terrestrial subsurface.</title>
        <authorList>
            <person name="Probst A.J."/>
            <person name="Ladd B."/>
            <person name="Jarett J.K."/>
            <person name="Geller-Mcgrath D.E."/>
            <person name="Sieber C.M.K."/>
            <person name="Emerson J.B."/>
            <person name="Anantharaman K."/>
            <person name="Thomas B.C."/>
            <person name="Malmstrom R."/>
            <person name="Stieglmeier M."/>
            <person name="Klingl A."/>
            <person name="Woyke T."/>
            <person name="Ryan C.M."/>
            <person name="Banfield J.F."/>
        </authorList>
    </citation>
    <scope>NUCLEOTIDE SEQUENCE [LARGE SCALE GENOMIC DNA]</scope>
</reference>